<organism evidence="2 3">
    <name type="scientific">Oryza sativa subsp. japonica</name>
    <name type="common">Rice</name>
    <dbReference type="NCBI Taxonomy" id="39947"/>
    <lineage>
        <taxon>Eukaryota</taxon>
        <taxon>Viridiplantae</taxon>
        <taxon>Streptophyta</taxon>
        <taxon>Embryophyta</taxon>
        <taxon>Tracheophyta</taxon>
        <taxon>Spermatophyta</taxon>
        <taxon>Magnoliopsida</taxon>
        <taxon>Liliopsida</taxon>
        <taxon>Poales</taxon>
        <taxon>Poaceae</taxon>
        <taxon>BOP clade</taxon>
        <taxon>Oryzoideae</taxon>
        <taxon>Oryzeae</taxon>
        <taxon>Oryzinae</taxon>
        <taxon>Oryza</taxon>
        <taxon>Oryza sativa</taxon>
    </lineage>
</organism>
<evidence type="ECO:0000313" key="3">
    <source>
        <dbReference type="Proteomes" id="UP000000763"/>
    </source>
</evidence>
<evidence type="ECO:0000313" key="2">
    <source>
        <dbReference type="EMBL" id="AAT38092.1"/>
    </source>
</evidence>
<feature type="region of interest" description="Disordered" evidence="1">
    <location>
        <begin position="235"/>
        <end position="257"/>
    </location>
</feature>
<feature type="compositionally biased region" description="Low complexity" evidence="1">
    <location>
        <begin position="48"/>
        <end position="67"/>
    </location>
</feature>
<proteinExistence type="predicted"/>
<dbReference type="EMBL" id="AC134348">
    <property type="protein sequence ID" value="AAT38092.1"/>
    <property type="molecule type" value="Genomic_DNA"/>
</dbReference>
<name>Q6L4M8_ORYSJ</name>
<feature type="region of interest" description="Disordered" evidence="1">
    <location>
        <begin position="32"/>
        <end position="144"/>
    </location>
</feature>
<sequence>MAKCLRTPERGPAAAAAAAEIEKARSKLGLGAAAANSSWSRTAKRRLSSPLGPAAAAASSGLCGAPSNTAAAGRRPCGGALDHRCRTKTTTSSSGPGGGVLRAVRRRPRRQQRGADLEDGGGGKTVMRRRPQPPMSDEDDNGSSVRVVATWSGNGALRFPRRRGRELPGGSLRLSPAAQLRAPRRRRVPSDGGGGDRSARGGIRRRMSCVVPFSSSSGPCARLFGRAPRSFVEKRRTHHSYGSHLVFPPRRHSTPST</sequence>
<dbReference type="AlphaFoldDB" id="Q6L4M8"/>
<reference evidence="3" key="1">
    <citation type="journal article" date="2005" name="Nature">
        <title>The map-based sequence of the rice genome.</title>
        <authorList>
            <consortium name="International rice genome sequencing project (IRGSP)"/>
            <person name="Matsumoto T."/>
            <person name="Wu J."/>
            <person name="Kanamori H."/>
            <person name="Katayose Y."/>
            <person name="Fujisawa M."/>
            <person name="Namiki N."/>
            <person name="Mizuno H."/>
            <person name="Yamamoto K."/>
            <person name="Antonio B.A."/>
            <person name="Baba T."/>
            <person name="Sakata K."/>
            <person name="Nagamura Y."/>
            <person name="Aoki H."/>
            <person name="Arikawa K."/>
            <person name="Arita K."/>
            <person name="Bito T."/>
            <person name="Chiden Y."/>
            <person name="Fujitsuka N."/>
            <person name="Fukunaka R."/>
            <person name="Hamada M."/>
            <person name="Harada C."/>
            <person name="Hayashi A."/>
            <person name="Hijishita S."/>
            <person name="Honda M."/>
            <person name="Hosokawa S."/>
            <person name="Ichikawa Y."/>
            <person name="Idonuma A."/>
            <person name="Iijima M."/>
            <person name="Ikeda M."/>
            <person name="Ikeno M."/>
            <person name="Ito K."/>
            <person name="Ito S."/>
            <person name="Ito T."/>
            <person name="Ito Y."/>
            <person name="Ito Y."/>
            <person name="Iwabuchi A."/>
            <person name="Kamiya K."/>
            <person name="Karasawa W."/>
            <person name="Kurita K."/>
            <person name="Katagiri S."/>
            <person name="Kikuta A."/>
            <person name="Kobayashi H."/>
            <person name="Kobayashi N."/>
            <person name="Machita K."/>
            <person name="Maehara T."/>
            <person name="Masukawa M."/>
            <person name="Mizubayashi T."/>
            <person name="Mukai Y."/>
            <person name="Nagasaki H."/>
            <person name="Nagata Y."/>
            <person name="Naito S."/>
            <person name="Nakashima M."/>
            <person name="Nakama Y."/>
            <person name="Nakamichi Y."/>
            <person name="Nakamura M."/>
            <person name="Meguro A."/>
            <person name="Negishi M."/>
            <person name="Ohta I."/>
            <person name="Ohta T."/>
            <person name="Okamoto M."/>
            <person name="Ono N."/>
            <person name="Saji S."/>
            <person name="Sakaguchi M."/>
            <person name="Sakai K."/>
            <person name="Shibata M."/>
            <person name="Shimokawa T."/>
            <person name="Song J."/>
            <person name="Takazaki Y."/>
            <person name="Terasawa K."/>
            <person name="Tsugane M."/>
            <person name="Tsuji K."/>
            <person name="Ueda S."/>
            <person name="Waki K."/>
            <person name="Yamagata H."/>
            <person name="Yamamoto M."/>
            <person name="Yamamoto S."/>
            <person name="Yamane H."/>
            <person name="Yoshiki S."/>
            <person name="Yoshihara R."/>
            <person name="Yukawa K."/>
            <person name="Zhong H."/>
            <person name="Yano M."/>
            <person name="Yuan Q."/>
            <person name="Ouyang S."/>
            <person name="Liu J."/>
            <person name="Jones K.M."/>
            <person name="Gansberger K."/>
            <person name="Moffat K."/>
            <person name="Hill J."/>
            <person name="Bera J."/>
            <person name="Fadrosh D."/>
            <person name="Jin S."/>
            <person name="Johri S."/>
            <person name="Kim M."/>
            <person name="Overton L."/>
            <person name="Reardon M."/>
            <person name="Tsitrin T."/>
            <person name="Vuong H."/>
            <person name="Weaver B."/>
            <person name="Ciecko A."/>
            <person name="Tallon L."/>
            <person name="Jackson J."/>
            <person name="Pai G."/>
            <person name="Aken S.V."/>
            <person name="Utterback T."/>
            <person name="Reidmuller S."/>
            <person name="Feldblyum T."/>
            <person name="Hsiao J."/>
            <person name="Zismann V."/>
            <person name="Iobst S."/>
            <person name="de Vazeille A.R."/>
            <person name="Buell C.R."/>
            <person name="Ying K."/>
            <person name="Li Y."/>
            <person name="Lu T."/>
            <person name="Huang Y."/>
            <person name="Zhao Q."/>
            <person name="Feng Q."/>
            <person name="Zhang L."/>
            <person name="Zhu J."/>
            <person name="Weng Q."/>
            <person name="Mu J."/>
            <person name="Lu Y."/>
            <person name="Fan D."/>
            <person name="Liu Y."/>
            <person name="Guan J."/>
            <person name="Zhang Y."/>
            <person name="Yu S."/>
            <person name="Liu X."/>
            <person name="Zhang Y."/>
            <person name="Hong G."/>
            <person name="Han B."/>
            <person name="Choisne N."/>
            <person name="Demange N."/>
            <person name="Orjeda G."/>
            <person name="Samain S."/>
            <person name="Cattolico L."/>
            <person name="Pelletier E."/>
            <person name="Couloux A."/>
            <person name="Segurens B."/>
            <person name="Wincker P."/>
            <person name="D'Hont A."/>
            <person name="Scarpelli C."/>
            <person name="Weissenbach J."/>
            <person name="Salanoubat M."/>
            <person name="Quetier F."/>
            <person name="Yu Y."/>
            <person name="Kim H.R."/>
            <person name="Rambo T."/>
            <person name="Currie J."/>
            <person name="Collura K."/>
            <person name="Luo M."/>
            <person name="Yang T."/>
            <person name="Ammiraju J.S.S."/>
            <person name="Engler F."/>
            <person name="Soderlund C."/>
            <person name="Wing R.A."/>
            <person name="Palmer L.E."/>
            <person name="de la Bastide M."/>
            <person name="Spiegel L."/>
            <person name="Nascimento L."/>
            <person name="Zutavern T."/>
            <person name="O'Shaughnessy A."/>
            <person name="Dike S."/>
            <person name="Dedhia N."/>
            <person name="Preston R."/>
            <person name="Balija V."/>
            <person name="McCombie W.R."/>
            <person name="Chow T."/>
            <person name="Chen H."/>
            <person name="Chung M."/>
            <person name="Chen C."/>
            <person name="Shaw J."/>
            <person name="Wu H."/>
            <person name="Hsiao K."/>
            <person name="Chao Y."/>
            <person name="Chu M."/>
            <person name="Cheng C."/>
            <person name="Hour A."/>
            <person name="Lee P."/>
            <person name="Lin S."/>
            <person name="Lin Y."/>
            <person name="Liou J."/>
            <person name="Liu S."/>
            <person name="Hsing Y."/>
            <person name="Raghuvanshi S."/>
            <person name="Mohanty A."/>
            <person name="Bharti A.K."/>
            <person name="Gaur A."/>
            <person name="Gupta V."/>
            <person name="Kumar D."/>
            <person name="Ravi V."/>
            <person name="Vij S."/>
            <person name="Kapur A."/>
            <person name="Khurana P."/>
            <person name="Khurana P."/>
            <person name="Khurana J.P."/>
            <person name="Tyagi A.K."/>
            <person name="Gaikwad K."/>
            <person name="Singh A."/>
            <person name="Dalal V."/>
            <person name="Srivastava S."/>
            <person name="Dixit A."/>
            <person name="Pal A.K."/>
            <person name="Ghazi I.A."/>
            <person name="Yadav M."/>
            <person name="Pandit A."/>
            <person name="Bhargava A."/>
            <person name="Sureshbabu K."/>
            <person name="Batra K."/>
            <person name="Sharma T.R."/>
            <person name="Mohapatra T."/>
            <person name="Singh N.K."/>
            <person name="Messing J."/>
            <person name="Nelson A.B."/>
            <person name="Fuks G."/>
            <person name="Kavchok S."/>
            <person name="Keizer G."/>
            <person name="Linton E."/>
            <person name="Llaca V."/>
            <person name="Song R."/>
            <person name="Tanyolac B."/>
            <person name="Young S."/>
            <person name="Ho-Il K."/>
            <person name="Hahn J.H."/>
            <person name="Sangsakoo G."/>
            <person name="Vanavichit A."/>
            <person name="de Mattos Luiz.A.T."/>
            <person name="Zimmer P.D."/>
            <person name="Malone G."/>
            <person name="Dellagostin O."/>
            <person name="de Oliveira A.C."/>
            <person name="Bevan M."/>
            <person name="Bancroft I."/>
            <person name="Minx P."/>
            <person name="Cordum H."/>
            <person name="Wilson R."/>
            <person name="Cheng Z."/>
            <person name="Jin W."/>
            <person name="Jiang J."/>
            <person name="Leong S.A."/>
            <person name="Iwama H."/>
            <person name="Gojobori T."/>
            <person name="Itoh T."/>
            <person name="Niimura Y."/>
            <person name="Fujii Y."/>
            <person name="Habara T."/>
            <person name="Sakai H."/>
            <person name="Sato Y."/>
            <person name="Wilson G."/>
            <person name="Kumar K."/>
            <person name="McCouch S."/>
            <person name="Juretic N."/>
            <person name="Hoen D."/>
            <person name="Wright S."/>
            <person name="Bruskiewich R."/>
            <person name="Bureau T."/>
            <person name="Miyao A."/>
            <person name="Hirochika H."/>
            <person name="Nishikawa T."/>
            <person name="Kadowaki K."/>
            <person name="Sugiura M."/>
            <person name="Burr B."/>
            <person name="Sasaki T."/>
        </authorList>
    </citation>
    <scope>NUCLEOTIDE SEQUENCE [LARGE SCALE GENOMIC DNA]</scope>
    <source>
        <strain evidence="3">cv. Nipponbare</strain>
    </source>
</reference>
<protein>
    <submittedName>
        <fullName evidence="2">Uncharacterized protein</fullName>
    </submittedName>
</protein>
<feature type="compositionally biased region" description="Basic residues" evidence="1">
    <location>
        <begin position="103"/>
        <end position="112"/>
    </location>
</feature>
<dbReference type="HOGENOM" id="CLU_1182769_0_0_1"/>
<evidence type="ECO:0000256" key="1">
    <source>
        <dbReference type="SAM" id="MobiDB-lite"/>
    </source>
</evidence>
<dbReference type="Proteomes" id="UP000000763">
    <property type="component" value="Chromosome 5"/>
</dbReference>
<reference evidence="3" key="2">
    <citation type="journal article" date="2008" name="Nucleic Acids Res.">
        <title>The rice annotation project database (RAP-DB): 2008 update.</title>
        <authorList>
            <consortium name="The rice annotation project (RAP)"/>
        </authorList>
    </citation>
    <scope>GENOME REANNOTATION</scope>
    <source>
        <strain evidence="3">cv. Nipponbare</strain>
    </source>
</reference>
<feature type="compositionally biased region" description="Low complexity" evidence="1">
    <location>
        <begin position="171"/>
        <end position="181"/>
    </location>
</feature>
<accession>Q6L4M8</accession>
<feature type="region of interest" description="Disordered" evidence="1">
    <location>
        <begin position="159"/>
        <end position="203"/>
    </location>
</feature>
<gene>
    <name evidence="2" type="ORF">P0530H10.6</name>
</gene>